<gene>
    <name evidence="2" type="ORF">STAS_33076</name>
</gene>
<accession>A0A5A7RES4</accession>
<name>A0A5A7RES4_STRAF</name>
<evidence type="ECO:0000313" key="2">
    <source>
        <dbReference type="EMBL" id="GER55424.1"/>
    </source>
</evidence>
<feature type="region of interest" description="Disordered" evidence="1">
    <location>
        <begin position="1"/>
        <end position="28"/>
    </location>
</feature>
<dbReference type="AlphaFoldDB" id="A0A5A7RES4"/>
<dbReference type="OrthoDB" id="14911at2759"/>
<evidence type="ECO:0000313" key="3">
    <source>
        <dbReference type="Proteomes" id="UP000325081"/>
    </source>
</evidence>
<sequence>MLSERLVSGVRRPAVSSSHSLRPGGDSSEERIFEELPTAAVVSVSRPDASDITPLLLSYTIELQYKQFKWRILKKASQVIYLHFALKKHAIIEEFHEKQEQVSFLPFILTAGHDTSFCIFHVKEWLQNVGLGDHTTVVHDVDEPDDGAVPVYNDDYNKNRYVPSSAALSIIRPSIGKQQNVSDKAKAAMQGYLNHFLGNLDIINSREVKSGN</sequence>
<dbReference type="Proteomes" id="UP000325081">
    <property type="component" value="Unassembled WGS sequence"/>
</dbReference>
<dbReference type="EMBL" id="BKCP01011737">
    <property type="protein sequence ID" value="GER55424.1"/>
    <property type="molecule type" value="Genomic_DNA"/>
</dbReference>
<keyword evidence="3" id="KW-1185">Reference proteome</keyword>
<evidence type="ECO:0000256" key="1">
    <source>
        <dbReference type="SAM" id="MobiDB-lite"/>
    </source>
</evidence>
<proteinExistence type="predicted"/>
<reference evidence="3" key="1">
    <citation type="journal article" date="2019" name="Curr. Biol.">
        <title>Genome Sequence of Striga asiatica Provides Insight into the Evolution of Plant Parasitism.</title>
        <authorList>
            <person name="Yoshida S."/>
            <person name="Kim S."/>
            <person name="Wafula E.K."/>
            <person name="Tanskanen J."/>
            <person name="Kim Y.M."/>
            <person name="Honaas L."/>
            <person name="Yang Z."/>
            <person name="Spallek T."/>
            <person name="Conn C.E."/>
            <person name="Ichihashi Y."/>
            <person name="Cheong K."/>
            <person name="Cui S."/>
            <person name="Der J.P."/>
            <person name="Gundlach H."/>
            <person name="Jiao Y."/>
            <person name="Hori C."/>
            <person name="Ishida J.K."/>
            <person name="Kasahara H."/>
            <person name="Kiba T."/>
            <person name="Kim M.S."/>
            <person name="Koo N."/>
            <person name="Laohavisit A."/>
            <person name="Lee Y.H."/>
            <person name="Lumba S."/>
            <person name="McCourt P."/>
            <person name="Mortimer J.C."/>
            <person name="Mutuku J.M."/>
            <person name="Nomura T."/>
            <person name="Sasaki-Sekimoto Y."/>
            <person name="Seto Y."/>
            <person name="Wang Y."/>
            <person name="Wakatake T."/>
            <person name="Sakakibara H."/>
            <person name="Demura T."/>
            <person name="Yamaguchi S."/>
            <person name="Yoneyama K."/>
            <person name="Manabe R.I."/>
            <person name="Nelson D.C."/>
            <person name="Schulman A.H."/>
            <person name="Timko M.P."/>
            <person name="dePamphilis C.W."/>
            <person name="Choi D."/>
            <person name="Shirasu K."/>
        </authorList>
    </citation>
    <scope>NUCLEOTIDE SEQUENCE [LARGE SCALE GENOMIC DNA]</scope>
    <source>
        <strain evidence="3">cv. UVA1</strain>
    </source>
</reference>
<comment type="caution">
    <text evidence="2">The sequence shown here is derived from an EMBL/GenBank/DDBJ whole genome shotgun (WGS) entry which is preliminary data.</text>
</comment>
<organism evidence="2 3">
    <name type="scientific">Striga asiatica</name>
    <name type="common">Asiatic witchweed</name>
    <name type="synonym">Buchnera asiatica</name>
    <dbReference type="NCBI Taxonomy" id="4170"/>
    <lineage>
        <taxon>Eukaryota</taxon>
        <taxon>Viridiplantae</taxon>
        <taxon>Streptophyta</taxon>
        <taxon>Embryophyta</taxon>
        <taxon>Tracheophyta</taxon>
        <taxon>Spermatophyta</taxon>
        <taxon>Magnoliopsida</taxon>
        <taxon>eudicotyledons</taxon>
        <taxon>Gunneridae</taxon>
        <taxon>Pentapetalae</taxon>
        <taxon>asterids</taxon>
        <taxon>lamiids</taxon>
        <taxon>Lamiales</taxon>
        <taxon>Orobanchaceae</taxon>
        <taxon>Buchnereae</taxon>
        <taxon>Striga</taxon>
    </lineage>
</organism>
<protein>
    <submittedName>
        <fullName evidence="2">Phospholipase D</fullName>
    </submittedName>
</protein>